<evidence type="ECO:0000256" key="1">
    <source>
        <dbReference type="ARBA" id="ARBA00011046"/>
    </source>
</evidence>
<dbReference type="RefSeq" id="WP_150032057.1">
    <property type="nucleotide sequence ID" value="NZ_VWSH01000001.1"/>
</dbReference>
<reference evidence="5 6" key="1">
    <citation type="submission" date="2019-09" db="EMBL/GenBank/DDBJ databases">
        <title>Genome sequence and assembly of Taibaiella sp.</title>
        <authorList>
            <person name="Chhetri G."/>
        </authorList>
    </citation>
    <scope>NUCLEOTIDE SEQUENCE [LARGE SCALE GENOMIC DNA]</scope>
    <source>
        <strain evidence="5 6">KVB11</strain>
    </source>
</reference>
<dbReference type="GO" id="GO:0003677">
    <property type="term" value="F:DNA binding"/>
    <property type="evidence" value="ECO:0007669"/>
    <property type="project" value="UniProtKB-KW"/>
</dbReference>
<dbReference type="AlphaFoldDB" id="A0A5M6CQC2"/>
<evidence type="ECO:0000256" key="3">
    <source>
        <dbReference type="ARBA" id="ARBA00023125"/>
    </source>
</evidence>
<name>A0A5M6CQC2_9BACT</name>
<dbReference type="EMBL" id="VWSH01000001">
    <property type="protein sequence ID" value="KAA5537481.1"/>
    <property type="molecule type" value="Genomic_DNA"/>
</dbReference>
<dbReference type="Proteomes" id="UP000323632">
    <property type="component" value="Unassembled WGS sequence"/>
</dbReference>
<comment type="similarity">
    <text evidence="1">Belongs to the BlaI transcriptional regulatory family.</text>
</comment>
<dbReference type="InterPro" id="IPR005650">
    <property type="entry name" value="BlaI_family"/>
</dbReference>
<dbReference type="Gene3D" id="1.10.4040.10">
    <property type="entry name" value="Penicillinase repressor domain"/>
    <property type="match status" value="1"/>
</dbReference>
<dbReference type="GO" id="GO:0045892">
    <property type="term" value="P:negative regulation of DNA-templated transcription"/>
    <property type="evidence" value="ECO:0007669"/>
    <property type="project" value="InterPro"/>
</dbReference>
<keyword evidence="3" id="KW-0238">DNA-binding</keyword>
<comment type="caution">
    <text evidence="5">The sequence shown here is derived from an EMBL/GenBank/DDBJ whole genome shotgun (WGS) entry which is preliminary data.</text>
</comment>
<keyword evidence="6" id="KW-1185">Reference proteome</keyword>
<dbReference type="InterPro" id="IPR036388">
    <property type="entry name" value="WH-like_DNA-bd_sf"/>
</dbReference>
<evidence type="ECO:0000313" key="5">
    <source>
        <dbReference type="EMBL" id="KAA5537481.1"/>
    </source>
</evidence>
<dbReference type="Pfam" id="PF03965">
    <property type="entry name" value="Penicillinase_R"/>
    <property type="match status" value="1"/>
</dbReference>
<keyword evidence="4" id="KW-0804">Transcription</keyword>
<keyword evidence="2" id="KW-0805">Transcription regulation</keyword>
<dbReference type="SUPFAM" id="SSF46785">
    <property type="entry name" value="Winged helix' DNA-binding domain"/>
    <property type="match status" value="1"/>
</dbReference>
<dbReference type="Gene3D" id="1.10.10.10">
    <property type="entry name" value="Winged helix-like DNA-binding domain superfamily/Winged helix DNA-binding domain"/>
    <property type="match status" value="1"/>
</dbReference>
<accession>A0A5M6CQC2</accession>
<dbReference type="PIRSF" id="PIRSF019455">
    <property type="entry name" value="CopR_AtkY"/>
    <property type="match status" value="1"/>
</dbReference>
<evidence type="ECO:0000256" key="2">
    <source>
        <dbReference type="ARBA" id="ARBA00023015"/>
    </source>
</evidence>
<protein>
    <submittedName>
        <fullName evidence="5">BlaI/MecI/CopY family transcriptional regulator</fullName>
    </submittedName>
</protein>
<organism evidence="5 6">
    <name type="scientific">Taibaiella lutea</name>
    <dbReference type="NCBI Taxonomy" id="2608001"/>
    <lineage>
        <taxon>Bacteria</taxon>
        <taxon>Pseudomonadati</taxon>
        <taxon>Bacteroidota</taxon>
        <taxon>Chitinophagia</taxon>
        <taxon>Chitinophagales</taxon>
        <taxon>Chitinophagaceae</taxon>
        <taxon>Taibaiella</taxon>
    </lineage>
</organism>
<gene>
    <name evidence="5" type="ORF">F0919_07340</name>
</gene>
<evidence type="ECO:0000256" key="4">
    <source>
        <dbReference type="ARBA" id="ARBA00023163"/>
    </source>
</evidence>
<dbReference type="InterPro" id="IPR036390">
    <property type="entry name" value="WH_DNA-bd_sf"/>
</dbReference>
<evidence type="ECO:0000313" key="6">
    <source>
        <dbReference type="Proteomes" id="UP000323632"/>
    </source>
</evidence>
<proteinExistence type="inferred from homology"/>
<sequence>MQSLTKAEEQIMHIIWEKEKCLIRDIIEDLGNPEMPHSTVSSVVRILEKKGFVSHKAYGKTYEYFPIVAKEDYTKTGLKDWIGNYFNGSPSQLVSFLVEKKELKLKDLNELMQQLESLKK</sequence>